<reference evidence="1" key="1">
    <citation type="submission" date="2023-04" db="EMBL/GenBank/DDBJ databases">
        <title>A chromosome-level genome assembly of the parasitoid wasp Eretmocerus hayati.</title>
        <authorList>
            <person name="Zhong Y."/>
            <person name="Liu S."/>
            <person name="Liu Y."/>
        </authorList>
    </citation>
    <scope>NUCLEOTIDE SEQUENCE</scope>
    <source>
        <strain evidence="1">ZJU_SS_LIU_2023</strain>
    </source>
</reference>
<protein>
    <submittedName>
        <fullName evidence="1">Uncharacterized protein</fullName>
    </submittedName>
</protein>
<evidence type="ECO:0000313" key="1">
    <source>
        <dbReference type="EMBL" id="KAJ8678354.1"/>
    </source>
</evidence>
<sequence length="147" mass="16642">MGPHNELAIDHHVFGVVNDHPNPRYTVFDGVLGPNQETKLIHESRTDVRGALETIIVSFCSKQPRQNPPREIAVCVPQAAPDNRASRYSTVARTPNSQRSRLTPTDEQKSCNQGLQSFVIIKTTSPESFLENSSRYHRPLRRKERRG</sequence>
<evidence type="ECO:0000313" key="2">
    <source>
        <dbReference type="Proteomes" id="UP001239111"/>
    </source>
</evidence>
<comment type="caution">
    <text evidence="1">The sequence shown here is derived from an EMBL/GenBank/DDBJ whole genome shotgun (WGS) entry which is preliminary data.</text>
</comment>
<organism evidence="1 2">
    <name type="scientific">Eretmocerus hayati</name>
    <dbReference type="NCBI Taxonomy" id="131215"/>
    <lineage>
        <taxon>Eukaryota</taxon>
        <taxon>Metazoa</taxon>
        <taxon>Ecdysozoa</taxon>
        <taxon>Arthropoda</taxon>
        <taxon>Hexapoda</taxon>
        <taxon>Insecta</taxon>
        <taxon>Pterygota</taxon>
        <taxon>Neoptera</taxon>
        <taxon>Endopterygota</taxon>
        <taxon>Hymenoptera</taxon>
        <taxon>Apocrita</taxon>
        <taxon>Proctotrupomorpha</taxon>
        <taxon>Chalcidoidea</taxon>
        <taxon>Aphelinidae</taxon>
        <taxon>Aphelininae</taxon>
        <taxon>Eretmocerus</taxon>
    </lineage>
</organism>
<accession>A0ACC2P435</accession>
<gene>
    <name evidence="1" type="ORF">QAD02_014141</name>
</gene>
<proteinExistence type="predicted"/>
<dbReference type="Proteomes" id="UP001239111">
    <property type="component" value="Chromosome 2"/>
</dbReference>
<name>A0ACC2P435_9HYME</name>
<keyword evidence="2" id="KW-1185">Reference proteome</keyword>
<dbReference type="EMBL" id="CM056742">
    <property type="protein sequence ID" value="KAJ8678354.1"/>
    <property type="molecule type" value="Genomic_DNA"/>
</dbReference>